<evidence type="ECO:0008006" key="4">
    <source>
        <dbReference type="Google" id="ProtNLM"/>
    </source>
</evidence>
<dbReference type="OrthoDB" id="5431394at2"/>
<feature type="compositionally biased region" description="Acidic residues" evidence="1">
    <location>
        <begin position="152"/>
        <end position="161"/>
    </location>
</feature>
<dbReference type="InterPro" id="IPR004027">
    <property type="entry name" value="SEC_C_motif"/>
</dbReference>
<dbReference type="KEGG" id="chla:C834K_0549"/>
<dbReference type="RefSeq" id="WP_117274312.1">
    <property type="nucleotide sequence ID" value="NZ_LS992154.1"/>
</dbReference>
<organism evidence="2 3">
    <name type="scientific">Chlamydia poikilotherma</name>
    <dbReference type="NCBI Taxonomy" id="1967783"/>
    <lineage>
        <taxon>Bacteria</taxon>
        <taxon>Pseudomonadati</taxon>
        <taxon>Chlamydiota</taxon>
        <taxon>Chlamydiia</taxon>
        <taxon>Chlamydiales</taxon>
        <taxon>Chlamydiaceae</taxon>
        <taxon>Chlamydia/Chlamydophila group</taxon>
        <taxon>Chlamydia</taxon>
    </lineage>
</organism>
<dbReference type="AlphaFoldDB" id="A0A3B0Q082"/>
<dbReference type="Gene3D" id="3.10.450.50">
    <property type="match status" value="1"/>
</dbReference>
<gene>
    <name evidence="2" type="ORF">C834K_0549</name>
</gene>
<evidence type="ECO:0000313" key="3">
    <source>
        <dbReference type="Proteomes" id="UP000258476"/>
    </source>
</evidence>
<feature type="region of interest" description="Disordered" evidence="1">
    <location>
        <begin position="123"/>
        <end position="161"/>
    </location>
</feature>
<dbReference type="SUPFAM" id="SSF103642">
    <property type="entry name" value="Sec-C motif"/>
    <property type="match status" value="1"/>
</dbReference>
<evidence type="ECO:0000256" key="1">
    <source>
        <dbReference type="SAM" id="MobiDB-lite"/>
    </source>
</evidence>
<accession>A0A3B0Q082</accession>
<dbReference type="Pfam" id="PF02810">
    <property type="entry name" value="SEC-C"/>
    <property type="match status" value="1"/>
</dbReference>
<name>A0A3B0Q082_9CHLA</name>
<proteinExistence type="predicted"/>
<reference evidence="3" key="1">
    <citation type="submission" date="2017-11" db="EMBL/GenBank/DDBJ databases">
        <authorList>
            <person name="Seth-Smith MB H."/>
        </authorList>
    </citation>
    <scope>NUCLEOTIDE SEQUENCE [LARGE SCALE GENOMIC DNA]</scope>
</reference>
<keyword evidence="3" id="KW-1185">Reference proteome</keyword>
<protein>
    <recommendedName>
        <fullName evidence="4">SEC-C motif family protein</fullName>
    </recommendedName>
</protein>
<dbReference type="EMBL" id="LS992154">
    <property type="protein sequence ID" value="SYX09005.1"/>
    <property type="molecule type" value="Genomic_DNA"/>
</dbReference>
<feature type="compositionally biased region" description="Polar residues" evidence="1">
    <location>
        <begin position="123"/>
        <end position="135"/>
    </location>
</feature>
<evidence type="ECO:0000313" key="2">
    <source>
        <dbReference type="EMBL" id="SYX09005.1"/>
    </source>
</evidence>
<dbReference type="Proteomes" id="UP000258476">
    <property type="component" value="Chromosome"/>
</dbReference>
<sequence>MSKKVNRNDPCPCGSNKKYKQCCLAKDSQPVRYTSEGKFKFSAEVLTSGQEGDSCTQLFQRLSERLTSEQKQAIDKYHEITKNKTAPGKKTVKKAQTKEDRLVSEQLKKHNFQVMETNLSAEHSIGQANQDTSFVSEDFIPTQEDYRISENTDSDLEENNQ</sequence>